<protein>
    <submittedName>
        <fullName evidence="1">Uncharacterized protein</fullName>
    </submittedName>
</protein>
<reference evidence="1 2" key="1">
    <citation type="journal article" date="2018" name="Science">
        <title>The opium poppy genome and morphinan production.</title>
        <authorList>
            <person name="Guo L."/>
            <person name="Winzer T."/>
            <person name="Yang X."/>
            <person name="Li Y."/>
            <person name="Ning Z."/>
            <person name="He Z."/>
            <person name="Teodor R."/>
            <person name="Lu Y."/>
            <person name="Bowser T.A."/>
            <person name="Graham I.A."/>
            <person name="Ye K."/>
        </authorList>
    </citation>
    <scope>NUCLEOTIDE SEQUENCE [LARGE SCALE GENOMIC DNA]</scope>
    <source>
        <strain evidence="2">cv. HN1</strain>
        <tissue evidence="1">Leaves</tissue>
    </source>
</reference>
<accession>A0A4Y7LCV2</accession>
<evidence type="ECO:0000313" key="1">
    <source>
        <dbReference type="EMBL" id="RZC82111.1"/>
    </source>
</evidence>
<dbReference type="Gramene" id="RZC82111">
    <property type="protein sequence ID" value="RZC82111"/>
    <property type="gene ID" value="C5167_044898"/>
</dbReference>
<dbReference type="Proteomes" id="UP000316621">
    <property type="component" value="Chromosome 11"/>
</dbReference>
<proteinExistence type="predicted"/>
<dbReference type="AlphaFoldDB" id="A0A4Y7LCV2"/>
<gene>
    <name evidence="1" type="ORF">C5167_044898</name>
</gene>
<name>A0A4Y7LCV2_PAPSO</name>
<keyword evidence="2" id="KW-1185">Reference proteome</keyword>
<dbReference type="EMBL" id="CM010725">
    <property type="protein sequence ID" value="RZC82111.1"/>
    <property type="molecule type" value="Genomic_DNA"/>
</dbReference>
<sequence length="120" mass="13639">MAYNNPLEMQSETTNDYHGETAQETKIDSNKILNFVKPLNFHNYFFVPSLRRARVIHLNQIGCCPVFMVHLTHMKRTINGTSLGVSLKLITFQPHGFFIVAQTVRDTGISDLGFHGNPFT</sequence>
<organism evidence="1 2">
    <name type="scientific">Papaver somniferum</name>
    <name type="common">Opium poppy</name>
    <dbReference type="NCBI Taxonomy" id="3469"/>
    <lineage>
        <taxon>Eukaryota</taxon>
        <taxon>Viridiplantae</taxon>
        <taxon>Streptophyta</taxon>
        <taxon>Embryophyta</taxon>
        <taxon>Tracheophyta</taxon>
        <taxon>Spermatophyta</taxon>
        <taxon>Magnoliopsida</taxon>
        <taxon>Ranunculales</taxon>
        <taxon>Papaveraceae</taxon>
        <taxon>Papaveroideae</taxon>
        <taxon>Papaver</taxon>
    </lineage>
</organism>
<evidence type="ECO:0000313" key="2">
    <source>
        <dbReference type="Proteomes" id="UP000316621"/>
    </source>
</evidence>